<feature type="domain" description="SEA" evidence="2">
    <location>
        <begin position="283"/>
        <end position="397"/>
    </location>
</feature>
<comment type="caution">
    <text evidence="3">The sequence shown here is derived from an EMBL/GenBank/DDBJ whole genome shotgun (WGS) entry which is preliminary data.</text>
</comment>
<accession>A0A9W9YQU0</accession>
<proteinExistence type="predicted"/>
<gene>
    <name evidence="3" type="ORF">OS493_020770</name>
</gene>
<evidence type="ECO:0000313" key="3">
    <source>
        <dbReference type="EMBL" id="KAJ7358929.1"/>
    </source>
</evidence>
<protein>
    <recommendedName>
        <fullName evidence="2">SEA domain-containing protein</fullName>
    </recommendedName>
</protein>
<feature type="compositionally biased region" description="Acidic residues" evidence="1">
    <location>
        <begin position="50"/>
        <end position="60"/>
    </location>
</feature>
<evidence type="ECO:0000256" key="1">
    <source>
        <dbReference type="SAM" id="MobiDB-lite"/>
    </source>
</evidence>
<evidence type="ECO:0000313" key="4">
    <source>
        <dbReference type="Proteomes" id="UP001163046"/>
    </source>
</evidence>
<dbReference type="AlphaFoldDB" id="A0A9W9YQU0"/>
<dbReference type="SUPFAM" id="SSF82671">
    <property type="entry name" value="SEA domain"/>
    <property type="match status" value="1"/>
</dbReference>
<dbReference type="PROSITE" id="PS50024">
    <property type="entry name" value="SEA"/>
    <property type="match status" value="1"/>
</dbReference>
<dbReference type="EMBL" id="MU827314">
    <property type="protein sequence ID" value="KAJ7358929.1"/>
    <property type="molecule type" value="Genomic_DNA"/>
</dbReference>
<feature type="compositionally biased region" description="Basic residues" evidence="1">
    <location>
        <begin position="1"/>
        <end position="15"/>
    </location>
</feature>
<dbReference type="InterPro" id="IPR036364">
    <property type="entry name" value="SEA_dom_sf"/>
</dbReference>
<keyword evidence="4" id="KW-1185">Reference proteome</keyword>
<reference evidence="3" key="1">
    <citation type="submission" date="2023-01" db="EMBL/GenBank/DDBJ databases">
        <title>Genome assembly of the deep-sea coral Lophelia pertusa.</title>
        <authorList>
            <person name="Herrera S."/>
            <person name="Cordes E."/>
        </authorList>
    </citation>
    <scope>NUCLEOTIDE SEQUENCE</scope>
    <source>
        <strain evidence="3">USNM1676648</strain>
        <tissue evidence="3">Polyp</tissue>
    </source>
</reference>
<evidence type="ECO:0000259" key="2">
    <source>
        <dbReference type="PROSITE" id="PS50024"/>
    </source>
</evidence>
<dbReference type="InterPro" id="IPR000082">
    <property type="entry name" value="SEA_dom"/>
</dbReference>
<organism evidence="3 4">
    <name type="scientific">Desmophyllum pertusum</name>
    <dbReference type="NCBI Taxonomy" id="174260"/>
    <lineage>
        <taxon>Eukaryota</taxon>
        <taxon>Metazoa</taxon>
        <taxon>Cnidaria</taxon>
        <taxon>Anthozoa</taxon>
        <taxon>Hexacorallia</taxon>
        <taxon>Scleractinia</taxon>
        <taxon>Caryophylliina</taxon>
        <taxon>Caryophylliidae</taxon>
        <taxon>Desmophyllum</taxon>
    </lineage>
</organism>
<feature type="region of interest" description="Disordered" evidence="1">
    <location>
        <begin position="1"/>
        <end position="60"/>
    </location>
</feature>
<dbReference type="Proteomes" id="UP001163046">
    <property type="component" value="Unassembled WGS sequence"/>
</dbReference>
<feature type="region of interest" description="Disordered" evidence="1">
    <location>
        <begin position="257"/>
        <end position="281"/>
    </location>
</feature>
<feature type="compositionally biased region" description="Acidic residues" evidence="1">
    <location>
        <begin position="25"/>
        <end position="37"/>
    </location>
</feature>
<name>A0A9W9YQU0_9CNID</name>
<sequence>MKKHNPNLQKKKKTPVKAVDAAAVESDDDDDDDDEREDDRPVKDALFIGDDSDSDEDEDEKSYCGICKQELSSGTGRESGKPFLMCQNGCEFGWVEFSKIPEWHVKIENEVLPKFRAPNPRDRCNGHKKTSRLIWVQKSANNSLVDKMFFVCAAKKEDGGKCDYLRSADHAGDAAKKLELRYRKAIVKERKDRKNAKKAVFFNFNEARLDYENKHAAKCLKKGGKKNTKKGKGEQLNIAAASTPSLESSVSLQTYSAVSPSTGVSPTQTSLRPSSTVSPSPPKNVSFQISIQLTETPWSEDLLNNQSPLFVALATNLTTAVSDVLNNVGDAKVGVVKFKSGSVIAVLQITALKMQAYVNPDYVKANRLLMRREKVTFQNLSNNDFGKKTFASFGWAEGQNGRVCTKDRFPILMNLPKKIFTSGG</sequence>